<dbReference type="GO" id="GO:1990281">
    <property type="term" value="C:efflux pump complex"/>
    <property type="evidence" value="ECO:0007669"/>
    <property type="project" value="TreeGrafter"/>
</dbReference>
<dbReference type="PANTHER" id="PTHR30026:SF20">
    <property type="entry name" value="OUTER MEMBRANE PROTEIN TOLC"/>
    <property type="match status" value="1"/>
</dbReference>
<reference evidence="9 10" key="1">
    <citation type="submission" date="2018-08" db="EMBL/GenBank/DDBJ databases">
        <title>Genomic Encyclopedia of Archaeal and Bacterial Type Strains, Phase II (KMG-II): from individual species to whole genera.</title>
        <authorList>
            <person name="Goeker M."/>
        </authorList>
    </citation>
    <scope>NUCLEOTIDE SEQUENCE [LARGE SCALE GENOMIC DNA]</scope>
    <source>
        <strain evidence="9 10">DSM 15986</strain>
    </source>
</reference>
<keyword evidence="3" id="KW-0813">Transport</keyword>
<feature type="signal peptide" evidence="8">
    <location>
        <begin position="1"/>
        <end position="23"/>
    </location>
</feature>
<dbReference type="Gene3D" id="1.20.1600.10">
    <property type="entry name" value="Outer membrane efflux proteins (OEP)"/>
    <property type="match status" value="1"/>
</dbReference>
<evidence type="ECO:0000256" key="3">
    <source>
        <dbReference type="ARBA" id="ARBA00022448"/>
    </source>
</evidence>
<dbReference type="GO" id="GO:0015288">
    <property type="term" value="F:porin activity"/>
    <property type="evidence" value="ECO:0007669"/>
    <property type="project" value="TreeGrafter"/>
</dbReference>
<keyword evidence="8" id="KW-0732">Signal</keyword>
<comment type="subcellular location">
    <subcellularLocation>
        <location evidence="1">Cell outer membrane</location>
    </subcellularLocation>
</comment>
<organism evidence="9 10">
    <name type="scientific">Algoriphagus antarcticus</name>
    <dbReference type="NCBI Taxonomy" id="238540"/>
    <lineage>
        <taxon>Bacteria</taxon>
        <taxon>Pseudomonadati</taxon>
        <taxon>Bacteroidota</taxon>
        <taxon>Cytophagia</taxon>
        <taxon>Cytophagales</taxon>
        <taxon>Cyclobacteriaceae</taxon>
        <taxon>Algoriphagus</taxon>
    </lineage>
</organism>
<evidence type="ECO:0000313" key="10">
    <source>
        <dbReference type="Proteomes" id="UP000256405"/>
    </source>
</evidence>
<gene>
    <name evidence="9" type="ORF">C8N25_112100</name>
</gene>
<evidence type="ECO:0000256" key="7">
    <source>
        <dbReference type="ARBA" id="ARBA00023237"/>
    </source>
</evidence>
<dbReference type="AlphaFoldDB" id="A0A3E0DSK8"/>
<dbReference type="PANTHER" id="PTHR30026">
    <property type="entry name" value="OUTER MEMBRANE PROTEIN TOLC"/>
    <property type="match status" value="1"/>
</dbReference>
<keyword evidence="4" id="KW-1134">Transmembrane beta strand</keyword>
<evidence type="ECO:0000256" key="1">
    <source>
        <dbReference type="ARBA" id="ARBA00004442"/>
    </source>
</evidence>
<sequence>MKTSNLNVLLLSLLLFIANPFLANSQTLTLEQCQDLARQNYPLINQLELINLSRDFSVENAGKRNLPQINLGGQATYQSDVTGFPIDIPNLEIQPIAKDQYKLFAEVSQPLTSTSGVKTQKQLAEANAMTQAQQLQVELYQLKGRVNQVYFGVLLLDKQLQQNEIRQNDIQAGISQTKAAIENGTALQSSLDILQAELLNADQQRIELAANQQGFTQMLGLLIGQEISSAVSLQIPILPALSQEINRPELGLFASQKGSILLQQELISSKNIPQLNLFFQGGYGRPALNFLSNDFDLYYLGGLRFNWNISRYYTSSREKELLNLNLVAIVLQEETFRLNTKIALTQQETEIAKYLKLMQTDKEIITLRERVQASASSQLEYGTITSNDFLTYINAADQARQNLALHQIQLLLAQSNYQITSGN</sequence>
<protein>
    <submittedName>
        <fullName evidence="9">Outer membrane protein TolC</fullName>
    </submittedName>
</protein>
<comment type="similarity">
    <text evidence="2">Belongs to the outer membrane factor (OMF) (TC 1.B.17) family.</text>
</comment>
<name>A0A3E0DSK8_9BACT</name>
<evidence type="ECO:0000256" key="8">
    <source>
        <dbReference type="SAM" id="SignalP"/>
    </source>
</evidence>
<proteinExistence type="inferred from homology"/>
<evidence type="ECO:0000256" key="2">
    <source>
        <dbReference type="ARBA" id="ARBA00007613"/>
    </source>
</evidence>
<keyword evidence="6" id="KW-0472">Membrane</keyword>
<dbReference type="OrthoDB" id="976750at2"/>
<evidence type="ECO:0000256" key="4">
    <source>
        <dbReference type="ARBA" id="ARBA00022452"/>
    </source>
</evidence>
<feature type="chain" id="PRO_5017671921" evidence="8">
    <location>
        <begin position="24"/>
        <end position="423"/>
    </location>
</feature>
<evidence type="ECO:0000313" key="9">
    <source>
        <dbReference type="EMBL" id="REG86396.1"/>
    </source>
</evidence>
<dbReference type="Proteomes" id="UP000256405">
    <property type="component" value="Unassembled WGS sequence"/>
</dbReference>
<keyword evidence="10" id="KW-1185">Reference proteome</keyword>
<evidence type="ECO:0000256" key="5">
    <source>
        <dbReference type="ARBA" id="ARBA00022692"/>
    </source>
</evidence>
<keyword evidence="7" id="KW-0998">Cell outer membrane</keyword>
<dbReference type="SUPFAM" id="SSF56954">
    <property type="entry name" value="Outer membrane efflux proteins (OEP)"/>
    <property type="match status" value="1"/>
</dbReference>
<dbReference type="Pfam" id="PF02321">
    <property type="entry name" value="OEP"/>
    <property type="match status" value="1"/>
</dbReference>
<comment type="caution">
    <text evidence="9">The sequence shown here is derived from an EMBL/GenBank/DDBJ whole genome shotgun (WGS) entry which is preliminary data.</text>
</comment>
<accession>A0A3E0DSK8</accession>
<dbReference type="GO" id="GO:0015562">
    <property type="term" value="F:efflux transmembrane transporter activity"/>
    <property type="evidence" value="ECO:0007669"/>
    <property type="project" value="InterPro"/>
</dbReference>
<dbReference type="InterPro" id="IPR051906">
    <property type="entry name" value="TolC-like"/>
</dbReference>
<dbReference type="InterPro" id="IPR003423">
    <property type="entry name" value="OMP_efflux"/>
</dbReference>
<dbReference type="EMBL" id="QUNF01000012">
    <property type="protein sequence ID" value="REG86396.1"/>
    <property type="molecule type" value="Genomic_DNA"/>
</dbReference>
<dbReference type="RefSeq" id="WP_086541182.1">
    <property type="nucleotide sequence ID" value="NZ_MSSW01000019.1"/>
</dbReference>
<keyword evidence="5" id="KW-0812">Transmembrane</keyword>
<dbReference type="GO" id="GO:0009279">
    <property type="term" value="C:cell outer membrane"/>
    <property type="evidence" value="ECO:0007669"/>
    <property type="project" value="UniProtKB-SubCell"/>
</dbReference>
<evidence type="ECO:0000256" key="6">
    <source>
        <dbReference type="ARBA" id="ARBA00023136"/>
    </source>
</evidence>